<accession>A0ABT1LWP7</accession>
<dbReference type="PANTHER" id="PTHR30055">
    <property type="entry name" value="HTH-TYPE TRANSCRIPTIONAL REGULATOR RUTR"/>
    <property type="match status" value="1"/>
</dbReference>
<evidence type="ECO:0000313" key="7">
    <source>
        <dbReference type="Proteomes" id="UP001651690"/>
    </source>
</evidence>
<dbReference type="RefSeq" id="WP_255057877.1">
    <property type="nucleotide sequence ID" value="NZ_JANDBD010000001.1"/>
</dbReference>
<dbReference type="PROSITE" id="PS50977">
    <property type="entry name" value="HTH_TETR_2"/>
    <property type="match status" value="1"/>
</dbReference>
<dbReference type="Pfam" id="PF17754">
    <property type="entry name" value="TetR_C_14"/>
    <property type="match status" value="1"/>
</dbReference>
<keyword evidence="2 4" id="KW-0238">DNA-binding</keyword>
<dbReference type="Proteomes" id="UP001651690">
    <property type="component" value="Unassembled WGS sequence"/>
</dbReference>
<dbReference type="PANTHER" id="PTHR30055:SF238">
    <property type="entry name" value="MYCOFACTOCIN BIOSYNTHESIS TRANSCRIPTIONAL REGULATOR MFTR-RELATED"/>
    <property type="match status" value="1"/>
</dbReference>
<feature type="DNA-binding region" description="H-T-H motif" evidence="4">
    <location>
        <begin position="37"/>
        <end position="56"/>
    </location>
</feature>
<dbReference type="Pfam" id="PF00440">
    <property type="entry name" value="TetR_N"/>
    <property type="match status" value="1"/>
</dbReference>
<evidence type="ECO:0000256" key="1">
    <source>
        <dbReference type="ARBA" id="ARBA00023015"/>
    </source>
</evidence>
<keyword evidence="3" id="KW-0804">Transcription</keyword>
<evidence type="ECO:0000256" key="2">
    <source>
        <dbReference type="ARBA" id="ARBA00023125"/>
    </source>
</evidence>
<evidence type="ECO:0000256" key="3">
    <source>
        <dbReference type="ARBA" id="ARBA00023163"/>
    </source>
</evidence>
<sequence length="201" mass="21801">MTAPLEDGRARNKRATRHALREATLELGVAAGLSEVTVEQIAARAGVSTRTFFNYFDSKEDAAALDVFVVDADQLAELARGDRASTWAALSELFVTDIARAHRESPDLLRFMSLQASDRQLQAHQLGRFTVFLRELADAVARRLGGRVSDRMTAELMAGSCITAARVGLETWAARGGRGQPGTHVARAFAVLAPAFSEERS</sequence>
<dbReference type="Gene3D" id="1.10.10.60">
    <property type="entry name" value="Homeodomain-like"/>
    <property type="match status" value="1"/>
</dbReference>
<reference evidence="6 7" key="1">
    <citation type="submission" date="2022-06" db="EMBL/GenBank/DDBJ databases">
        <title>Mycolicibacterium sp. CAU 1645 isolated from seawater.</title>
        <authorList>
            <person name="Kim W."/>
        </authorList>
    </citation>
    <scope>NUCLEOTIDE SEQUENCE [LARGE SCALE GENOMIC DNA]</scope>
    <source>
        <strain evidence="6 7">CAU 1645</strain>
    </source>
</reference>
<evidence type="ECO:0000313" key="6">
    <source>
        <dbReference type="EMBL" id="MCP9270907.1"/>
    </source>
</evidence>
<dbReference type="InterPro" id="IPR041347">
    <property type="entry name" value="MftR_C"/>
</dbReference>
<dbReference type="InterPro" id="IPR009057">
    <property type="entry name" value="Homeodomain-like_sf"/>
</dbReference>
<dbReference type="EMBL" id="JANDBD010000001">
    <property type="protein sequence ID" value="MCP9270907.1"/>
    <property type="molecule type" value="Genomic_DNA"/>
</dbReference>
<keyword evidence="1" id="KW-0805">Transcription regulation</keyword>
<gene>
    <name evidence="6" type="ORF">NM203_01765</name>
</gene>
<protein>
    <submittedName>
        <fullName evidence="6">TetR/AcrR family transcriptional regulator</fullName>
    </submittedName>
</protein>
<feature type="domain" description="HTH tetR-type" evidence="5">
    <location>
        <begin position="14"/>
        <end position="74"/>
    </location>
</feature>
<organism evidence="6 7">
    <name type="scientific">Mycolicibacterium arenosum</name>
    <dbReference type="NCBI Taxonomy" id="2952157"/>
    <lineage>
        <taxon>Bacteria</taxon>
        <taxon>Bacillati</taxon>
        <taxon>Actinomycetota</taxon>
        <taxon>Actinomycetes</taxon>
        <taxon>Mycobacteriales</taxon>
        <taxon>Mycobacteriaceae</taxon>
        <taxon>Mycolicibacterium</taxon>
    </lineage>
</organism>
<keyword evidence="7" id="KW-1185">Reference proteome</keyword>
<dbReference type="InterPro" id="IPR050109">
    <property type="entry name" value="HTH-type_TetR-like_transc_reg"/>
</dbReference>
<dbReference type="InterPro" id="IPR001647">
    <property type="entry name" value="HTH_TetR"/>
</dbReference>
<name>A0ABT1LWP7_9MYCO</name>
<evidence type="ECO:0000259" key="5">
    <source>
        <dbReference type="PROSITE" id="PS50977"/>
    </source>
</evidence>
<proteinExistence type="predicted"/>
<evidence type="ECO:0000256" key="4">
    <source>
        <dbReference type="PROSITE-ProRule" id="PRU00335"/>
    </source>
</evidence>
<dbReference type="SUPFAM" id="SSF46689">
    <property type="entry name" value="Homeodomain-like"/>
    <property type="match status" value="1"/>
</dbReference>
<comment type="caution">
    <text evidence="6">The sequence shown here is derived from an EMBL/GenBank/DDBJ whole genome shotgun (WGS) entry which is preliminary data.</text>
</comment>
<dbReference type="Gene3D" id="1.10.357.10">
    <property type="entry name" value="Tetracycline Repressor, domain 2"/>
    <property type="match status" value="1"/>
</dbReference>